<evidence type="ECO:0000313" key="2">
    <source>
        <dbReference type="Proteomes" id="UP000836387"/>
    </source>
</evidence>
<dbReference type="EMBL" id="CADEHS020000698">
    <property type="protein sequence ID" value="CAG9957256.1"/>
    <property type="molecule type" value="Genomic_DNA"/>
</dbReference>
<comment type="caution">
    <text evidence="1">The sequence shown here is derived from an EMBL/GenBank/DDBJ whole genome shotgun (WGS) entry which is preliminary data.</text>
</comment>
<protein>
    <submittedName>
        <fullName evidence="1">Uncharacterized protein</fullName>
    </submittedName>
</protein>
<keyword evidence="2" id="KW-1185">Reference proteome</keyword>
<gene>
    <name evidence="1" type="ORF">CRV2_00019811</name>
</gene>
<reference evidence="1" key="1">
    <citation type="submission" date="2020-04" db="EMBL/GenBank/DDBJ databases">
        <authorList>
            <person name="Broberg M."/>
        </authorList>
    </citation>
    <scope>NUCLEOTIDE SEQUENCE</scope>
</reference>
<sequence length="60" mass="6607">MQMTGSHFTGVYRVFFLTSITTRVHSECNDATGNCVLTAAGLEESRTRAEGLRFEPPAEL</sequence>
<accession>A0ACA9UUS7</accession>
<evidence type="ECO:0000313" key="1">
    <source>
        <dbReference type="EMBL" id="CAG9957256.1"/>
    </source>
</evidence>
<name>A0ACA9UUS7_BIOOC</name>
<organism evidence="1 2">
    <name type="scientific">Clonostachys rosea f. rosea IK726</name>
    <dbReference type="NCBI Taxonomy" id="1349383"/>
    <lineage>
        <taxon>Eukaryota</taxon>
        <taxon>Fungi</taxon>
        <taxon>Dikarya</taxon>
        <taxon>Ascomycota</taxon>
        <taxon>Pezizomycotina</taxon>
        <taxon>Sordariomycetes</taxon>
        <taxon>Hypocreomycetidae</taxon>
        <taxon>Hypocreales</taxon>
        <taxon>Bionectriaceae</taxon>
        <taxon>Clonostachys</taxon>
    </lineage>
</organism>
<dbReference type="Proteomes" id="UP000836387">
    <property type="component" value="Unassembled WGS sequence"/>
</dbReference>
<proteinExistence type="predicted"/>
<reference evidence="1" key="2">
    <citation type="submission" date="2021-10" db="EMBL/GenBank/DDBJ databases">
        <authorList>
            <person name="Piombo E."/>
        </authorList>
    </citation>
    <scope>NUCLEOTIDE SEQUENCE</scope>
</reference>